<dbReference type="Pfam" id="PF00012">
    <property type="entry name" value="HSP70"/>
    <property type="match status" value="1"/>
</dbReference>
<dbReference type="Proteomes" id="UP000485058">
    <property type="component" value="Unassembled WGS sequence"/>
</dbReference>
<dbReference type="SUPFAM" id="SSF53067">
    <property type="entry name" value="Actin-like ATPase domain"/>
    <property type="match status" value="2"/>
</dbReference>
<dbReference type="AlphaFoldDB" id="A0A699Z7Y7"/>
<keyword evidence="1" id="KW-0547">Nucleotide-binding</keyword>
<comment type="caution">
    <text evidence="3">The sequence shown here is derived from an EMBL/GenBank/DDBJ whole genome shotgun (WGS) entry which is preliminary data.</text>
</comment>
<dbReference type="InterPro" id="IPR013126">
    <property type="entry name" value="Hsp_70_fam"/>
</dbReference>
<sequence>MATIDVAVKLAPRSLVVSLDLGTYGSGYAFKTMGSSGQVRMHEDWPDSPEGLKGPKTRSAILYKGRVPIAWGHTAIRTLLRLSPADQASGNYTMLTNFKLTLQDKRHAAKLPAGLSPEQVIADYLTFLRKYVLEQLAKEVGAAMARLENIQWCLTVPAIWSEGSKALMRTAAVRAGLIRTADSEALTIILEPEAAALHALEHQAPPLVPGMSVMVLDVGGGTADVTVHNCEERGGRCVLAESTRAMGGLCGSVFVDNNFRELYREAVGAAAFDAWSSQYPASLQQVMEK</sequence>
<accession>A0A699Z7Y7</accession>
<organism evidence="3 4">
    <name type="scientific">Haematococcus lacustris</name>
    <name type="common">Green alga</name>
    <name type="synonym">Haematococcus pluvialis</name>
    <dbReference type="NCBI Taxonomy" id="44745"/>
    <lineage>
        <taxon>Eukaryota</taxon>
        <taxon>Viridiplantae</taxon>
        <taxon>Chlorophyta</taxon>
        <taxon>core chlorophytes</taxon>
        <taxon>Chlorophyceae</taxon>
        <taxon>CS clade</taxon>
        <taxon>Chlamydomonadales</taxon>
        <taxon>Haematococcaceae</taxon>
        <taxon>Haematococcus</taxon>
    </lineage>
</organism>
<dbReference type="GO" id="GO:0005524">
    <property type="term" value="F:ATP binding"/>
    <property type="evidence" value="ECO:0007669"/>
    <property type="project" value="UniProtKB-KW"/>
</dbReference>
<dbReference type="PANTHER" id="PTHR14187:SF5">
    <property type="entry name" value="HEAT SHOCK 70 KDA PROTEIN 12A"/>
    <property type="match status" value="1"/>
</dbReference>
<dbReference type="Gene3D" id="3.30.420.40">
    <property type="match status" value="1"/>
</dbReference>
<reference evidence="3 4" key="1">
    <citation type="submission" date="2020-02" db="EMBL/GenBank/DDBJ databases">
        <title>Draft genome sequence of Haematococcus lacustris strain NIES-144.</title>
        <authorList>
            <person name="Morimoto D."/>
            <person name="Nakagawa S."/>
            <person name="Yoshida T."/>
            <person name="Sawayama S."/>
        </authorList>
    </citation>
    <scope>NUCLEOTIDE SEQUENCE [LARGE SCALE GENOMIC DNA]</scope>
    <source>
        <strain evidence="3 4">NIES-144</strain>
    </source>
</reference>
<keyword evidence="4" id="KW-1185">Reference proteome</keyword>
<gene>
    <name evidence="3" type="ORF">HaLaN_11559</name>
</gene>
<dbReference type="PANTHER" id="PTHR14187">
    <property type="entry name" value="ALPHA KINASE/ELONGATION FACTOR 2 KINASE"/>
    <property type="match status" value="1"/>
</dbReference>
<protein>
    <submittedName>
        <fullName evidence="3">Heat shock protein 12B</fullName>
    </submittedName>
</protein>
<dbReference type="InterPro" id="IPR043129">
    <property type="entry name" value="ATPase_NBD"/>
</dbReference>
<evidence type="ECO:0000313" key="4">
    <source>
        <dbReference type="Proteomes" id="UP000485058"/>
    </source>
</evidence>
<dbReference type="GO" id="GO:0140662">
    <property type="term" value="F:ATP-dependent protein folding chaperone"/>
    <property type="evidence" value="ECO:0007669"/>
    <property type="project" value="InterPro"/>
</dbReference>
<evidence type="ECO:0000313" key="3">
    <source>
        <dbReference type="EMBL" id="GFH15349.1"/>
    </source>
</evidence>
<proteinExistence type="predicted"/>
<name>A0A699Z7Y7_HAELA</name>
<evidence type="ECO:0000256" key="1">
    <source>
        <dbReference type="ARBA" id="ARBA00022741"/>
    </source>
</evidence>
<keyword evidence="2" id="KW-0067">ATP-binding</keyword>
<evidence type="ECO:0000256" key="2">
    <source>
        <dbReference type="ARBA" id="ARBA00022840"/>
    </source>
</evidence>
<keyword evidence="3" id="KW-0346">Stress response</keyword>
<dbReference type="EMBL" id="BLLF01000839">
    <property type="protein sequence ID" value="GFH15349.1"/>
    <property type="molecule type" value="Genomic_DNA"/>
</dbReference>